<dbReference type="AlphaFoldDB" id="A0A8S9RHP9"/>
<reference evidence="1" key="1">
    <citation type="submission" date="2019-12" db="EMBL/GenBank/DDBJ databases">
        <title>Genome sequencing and annotation of Brassica cretica.</title>
        <authorList>
            <person name="Studholme D.J."/>
            <person name="Sarris P."/>
        </authorList>
    </citation>
    <scope>NUCLEOTIDE SEQUENCE</scope>
    <source>
        <strain evidence="1">PFS-109/04</strain>
        <tissue evidence="1">Leaf</tissue>
    </source>
</reference>
<accession>A0A8S9RHP9</accession>
<dbReference type="Proteomes" id="UP000712600">
    <property type="component" value="Unassembled WGS sequence"/>
</dbReference>
<proteinExistence type="predicted"/>
<gene>
    <name evidence="1" type="ORF">F2Q69_00062861</name>
</gene>
<comment type="caution">
    <text evidence="1">The sequence shown here is derived from an EMBL/GenBank/DDBJ whole genome shotgun (WGS) entry which is preliminary data.</text>
</comment>
<evidence type="ECO:0000313" key="2">
    <source>
        <dbReference type="Proteomes" id="UP000712600"/>
    </source>
</evidence>
<sequence length="68" mass="7693">MLEFLPGHSSRNCVPDSLINNLEAIRWSQQLVVEDHVIPFSPNVVDYSLDCDIPQSSLWLADILRTPS</sequence>
<name>A0A8S9RHP9_BRACR</name>
<dbReference type="EMBL" id="QGKX02000095">
    <property type="protein sequence ID" value="KAF3572319.1"/>
    <property type="molecule type" value="Genomic_DNA"/>
</dbReference>
<evidence type="ECO:0000313" key="1">
    <source>
        <dbReference type="EMBL" id="KAF3572319.1"/>
    </source>
</evidence>
<protein>
    <submittedName>
        <fullName evidence="1">Uncharacterized protein</fullName>
    </submittedName>
</protein>
<organism evidence="1 2">
    <name type="scientific">Brassica cretica</name>
    <name type="common">Mustard</name>
    <dbReference type="NCBI Taxonomy" id="69181"/>
    <lineage>
        <taxon>Eukaryota</taxon>
        <taxon>Viridiplantae</taxon>
        <taxon>Streptophyta</taxon>
        <taxon>Embryophyta</taxon>
        <taxon>Tracheophyta</taxon>
        <taxon>Spermatophyta</taxon>
        <taxon>Magnoliopsida</taxon>
        <taxon>eudicotyledons</taxon>
        <taxon>Gunneridae</taxon>
        <taxon>Pentapetalae</taxon>
        <taxon>rosids</taxon>
        <taxon>malvids</taxon>
        <taxon>Brassicales</taxon>
        <taxon>Brassicaceae</taxon>
        <taxon>Brassiceae</taxon>
        <taxon>Brassica</taxon>
    </lineage>
</organism>